<dbReference type="SUPFAM" id="SSF46785">
    <property type="entry name" value="Winged helix' DNA-binding domain"/>
    <property type="match status" value="1"/>
</dbReference>
<keyword evidence="1" id="KW-0805">Transcription regulation</keyword>
<dbReference type="Pfam" id="PF00392">
    <property type="entry name" value="GntR"/>
    <property type="match status" value="1"/>
</dbReference>
<name>A0AAP3GWG8_9LACO</name>
<dbReference type="AlphaFoldDB" id="A0AAP3GWG8"/>
<comment type="caution">
    <text evidence="5">The sequence shown here is derived from an EMBL/GenBank/DDBJ whole genome shotgun (WGS) entry which is preliminary data.</text>
</comment>
<dbReference type="InterPro" id="IPR036390">
    <property type="entry name" value="WH_DNA-bd_sf"/>
</dbReference>
<dbReference type="PANTHER" id="PTHR44846:SF4">
    <property type="entry name" value="HTH GNTR-TYPE DOMAIN-CONTAINING PROTEIN"/>
    <property type="match status" value="1"/>
</dbReference>
<dbReference type="CDD" id="cd07377">
    <property type="entry name" value="WHTH_GntR"/>
    <property type="match status" value="1"/>
</dbReference>
<dbReference type="GO" id="GO:0003677">
    <property type="term" value="F:DNA binding"/>
    <property type="evidence" value="ECO:0007669"/>
    <property type="project" value="UniProtKB-KW"/>
</dbReference>
<dbReference type="SUPFAM" id="SSF64288">
    <property type="entry name" value="Chorismate lyase-like"/>
    <property type="match status" value="1"/>
</dbReference>
<evidence type="ECO:0000256" key="2">
    <source>
        <dbReference type="ARBA" id="ARBA00023125"/>
    </source>
</evidence>
<dbReference type="InterPro" id="IPR028978">
    <property type="entry name" value="Chorismate_lyase_/UTRA_dom_sf"/>
</dbReference>
<evidence type="ECO:0000256" key="1">
    <source>
        <dbReference type="ARBA" id="ARBA00023015"/>
    </source>
</evidence>
<dbReference type="Gene3D" id="1.10.10.10">
    <property type="entry name" value="Winged helix-like DNA-binding domain superfamily/Winged helix DNA-binding domain"/>
    <property type="match status" value="1"/>
</dbReference>
<protein>
    <submittedName>
        <fullName evidence="5">GntR family transcriptional regulator</fullName>
    </submittedName>
</protein>
<keyword evidence="3" id="KW-0804">Transcription</keyword>
<dbReference type="GO" id="GO:0045892">
    <property type="term" value="P:negative regulation of DNA-templated transcription"/>
    <property type="evidence" value="ECO:0007669"/>
    <property type="project" value="TreeGrafter"/>
</dbReference>
<dbReference type="InterPro" id="IPR000524">
    <property type="entry name" value="Tscrpt_reg_HTH_GntR"/>
</dbReference>
<dbReference type="GO" id="GO:0003700">
    <property type="term" value="F:DNA-binding transcription factor activity"/>
    <property type="evidence" value="ECO:0007669"/>
    <property type="project" value="InterPro"/>
</dbReference>
<dbReference type="SMART" id="SM00866">
    <property type="entry name" value="UTRA"/>
    <property type="match status" value="1"/>
</dbReference>
<dbReference type="GeneID" id="97458755"/>
<gene>
    <name evidence="5" type="ORF">L2422_04350</name>
</gene>
<feature type="domain" description="HTH gntR-type" evidence="4">
    <location>
        <begin position="1"/>
        <end position="67"/>
    </location>
</feature>
<dbReference type="Proteomes" id="UP001213015">
    <property type="component" value="Unassembled WGS sequence"/>
</dbReference>
<evidence type="ECO:0000256" key="3">
    <source>
        <dbReference type="ARBA" id="ARBA00023163"/>
    </source>
</evidence>
<organism evidence="5 6">
    <name type="scientific">Lactobacillus mulieris</name>
    <dbReference type="NCBI Taxonomy" id="2508708"/>
    <lineage>
        <taxon>Bacteria</taxon>
        <taxon>Bacillati</taxon>
        <taxon>Bacillota</taxon>
        <taxon>Bacilli</taxon>
        <taxon>Lactobacillales</taxon>
        <taxon>Lactobacillaceae</taxon>
        <taxon>Lactobacillus</taxon>
    </lineage>
</organism>
<dbReference type="InterPro" id="IPR036388">
    <property type="entry name" value="WH-like_DNA-bd_sf"/>
</dbReference>
<reference evidence="5" key="1">
    <citation type="submission" date="2022-01" db="EMBL/GenBank/DDBJ databases">
        <title>VMRC isolate genome collection.</title>
        <authorList>
            <person name="France M."/>
            <person name="Rutt L."/>
            <person name="Humphrys M."/>
            <person name="Ravel J."/>
        </authorList>
    </citation>
    <scope>NUCLEOTIDE SEQUENCE</scope>
    <source>
        <strain evidence="5">C0127B5</strain>
    </source>
</reference>
<dbReference type="Gene3D" id="3.40.1410.10">
    <property type="entry name" value="Chorismate lyase-like"/>
    <property type="match status" value="1"/>
</dbReference>
<dbReference type="PRINTS" id="PR00035">
    <property type="entry name" value="HTHGNTR"/>
</dbReference>
<evidence type="ECO:0000313" key="6">
    <source>
        <dbReference type="Proteomes" id="UP001213015"/>
    </source>
</evidence>
<dbReference type="SMART" id="SM00345">
    <property type="entry name" value="HTH_GNTR"/>
    <property type="match status" value="1"/>
</dbReference>
<accession>A0AAP3GWG8</accession>
<sequence length="243" mass="28609">MRKYMEIARNISEKIFYKDFKKQLPSENELMAQYQVSRNTIRNAIAILANHGIVKRVQGSGYFINQQLINNNELMLMASKDGIHPTRPQSYEDKNTILKKLKTKILSFKTLKANELTAEALGCELGTDLYYIERLRYFNDELFCLEKTYYLKKIVPYLDEKICQSSIFEFIQKQFNIEVNDADEFIKMTYTDKKDSEKLNIPAKTPNIQITEINYLRNNIAFNYSVINYFNSDISFYNHVTCL</sequence>
<dbReference type="RefSeq" id="WP_006586065.1">
    <property type="nucleotide sequence ID" value="NZ_CP160088.1"/>
</dbReference>
<dbReference type="Pfam" id="PF07702">
    <property type="entry name" value="UTRA"/>
    <property type="match status" value="1"/>
</dbReference>
<keyword evidence="2" id="KW-0238">DNA-binding</keyword>
<dbReference type="PROSITE" id="PS50949">
    <property type="entry name" value="HTH_GNTR"/>
    <property type="match status" value="1"/>
</dbReference>
<dbReference type="PANTHER" id="PTHR44846">
    <property type="entry name" value="MANNOSYL-D-GLYCERATE TRANSPORT/METABOLISM SYSTEM REPRESSOR MNGR-RELATED"/>
    <property type="match status" value="1"/>
</dbReference>
<dbReference type="InterPro" id="IPR050679">
    <property type="entry name" value="Bact_HTH_transcr_reg"/>
</dbReference>
<evidence type="ECO:0000259" key="4">
    <source>
        <dbReference type="PROSITE" id="PS50949"/>
    </source>
</evidence>
<proteinExistence type="predicted"/>
<dbReference type="EMBL" id="JAKHLF010000005">
    <property type="protein sequence ID" value="MCZ3844751.1"/>
    <property type="molecule type" value="Genomic_DNA"/>
</dbReference>
<dbReference type="InterPro" id="IPR011663">
    <property type="entry name" value="UTRA"/>
</dbReference>
<evidence type="ECO:0000313" key="5">
    <source>
        <dbReference type="EMBL" id="MCZ3844751.1"/>
    </source>
</evidence>